<comment type="caution">
    <text evidence="11">The sequence shown here is derived from an EMBL/GenBank/DDBJ whole genome shotgun (WGS) entry which is preliminary data.</text>
</comment>
<dbReference type="GO" id="GO:0036440">
    <property type="term" value="F:citrate synthase activity"/>
    <property type="evidence" value="ECO:0007669"/>
    <property type="project" value="UniProtKB-EC"/>
</dbReference>
<protein>
    <recommendedName>
        <fullName evidence="6 7">Citrate synthase</fullName>
    </recommendedName>
</protein>
<keyword evidence="11" id="KW-0012">Acyltransferase</keyword>
<feature type="transmembrane region" description="Helical" evidence="10">
    <location>
        <begin position="366"/>
        <end position="389"/>
    </location>
</feature>
<dbReference type="Proteomes" id="UP001595758">
    <property type="component" value="Unassembled WGS sequence"/>
</dbReference>
<evidence type="ECO:0000313" key="12">
    <source>
        <dbReference type="Proteomes" id="UP001595758"/>
    </source>
</evidence>
<organism evidence="11 12">
    <name type="scientific">Legionella dresdenensis</name>
    <dbReference type="NCBI Taxonomy" id="450200"/>
    <lineage>
        <taxon>Bacteria</taxon>
        <taxon>Pseudomonadati</taxon>
        <taxon>Pseudomonadota</taxon>
        <taxon>Gammaproteobacteria</taxon>
        <taxon>Legionellales</taxon>
        <taxon>Legionellaceae</taxon>
        <taxon>Legionella</taxon>
    </lineage>
</organism>
<keyword evidence="10" id="KW-0812">Transmembrane</keyword>
<dbReference type="PROSITE" id="PS00480">
    <property type="entry name" value="CITRATE_SYNTHASE"/>
    <property type="match status" value="1"/>
</dbReference>
<dbReference type="InterPro" id="IPR036969">
    <property type="entry name" value="Citrate_synthase_sf"/>
</dbReference>
<evidence type="ECO:0000256" key="8">
    <source>
        <dbReference type="RuleBase" id="RU003370"/>
    </source>
</evidence>
<evidence type="ECO:0000256" key="3">
    <source>
        <dbReference type="ARBA" id="ARBA00022532"/>
    </source>
</evidence>
<dbReference type="PANTHER" id="PTHR42871">
    <property type="entry name" value="CITRATE SYNTHASE"/>
    <property type="match status" value="1"/>
</dbReference>
<dbReference type="NCBIfam" id="NF004126">
    <property type="entry name" value="PRK05614.1"/>
    <property type="match status" value="1"/>
</dbReference>
<keyword evidence="10" id="KW-1133">Transmembrane helix</keyword>
<gene>
    <name evidence="11" type="primary">gltA</name>
    <name evidence="11" type="ORF">ACFORL_09285</name>
</gene>
<dbReference type="PANTHER" id="PTHR42871:SF1">
    <property type="entry name" value="CITRATE SYNTHASE"/>
    <property type="match status" value="1"/>
</dbReference>
<dbReference type="InterPro" id="IPR016143">
    <property type="entry name" value="Citrate_synth-like_sm_a-sub"/>
</dbReference>
<dbReference type="InterPro" id="IPR010953">
    <property type="entry name" value="Citrate_synthase_typ-I"/>
</dbReference>
<reference evidence="12" key="1">
    <citation type="journal article" date="2019" name="Int. J. Syst. Evol. Microbiol.">
        <title>The Global Catalogue of Microorganisms (GCM) 10K type strain sequencing project: providing services to taxonomists for standard genome sequencing and annotation.</title>
        <authorList>
            <consortium name="The Broad Institute Genomics Platform"/>
            <consortium name="The Broad Institute Genome Sequencing Center for Infectious Disease"/>
            <person name="Wu L."/>
            <person name="Ma J."/>
        </authorList>
    </citation>
    <scope>NUCLEOTIDE SEQUENCE [LARGE SCALE GENOMIC DNA]</scope>
    <source>
        <strain evidence="12">CCUG 59858</strain>
    </source>
</reference>
<evidence type="ECO:0000256" key="7">
    <source>
        <dbReference type="PIRNR" id="PIRNR001369"/>
    </source>
</evidence>
<evidence type="ECO:0000313" key="11">
    <source>
        <dbReference type="EMBL" id="MFC3909264.1"/>
    </source>
</evidence>
<evidence type="ECO:0000256" key="9">
    <source>
        <dbReference type="RuleBase" id="RU003406"/>
    </source>
</evidence>
<dbReference type="InterPro" id="IPR016142">
    <property type="entry name" value="Citrate_synth-like_lrg_a-sub"/>
</dbReference>
<dbReference type="SUPFAM" id="SSF48256">
    <property type="entry name" value="Citrate synthase"/>
    <property type="match status" value="1"/>
</dbReference>
<dbReference type="InterPro" id="IPR019810">
    <property type="entry name" value="Citrate_synthase_AS"/>
</dbReference>
<dbReference type="EMBL" id="JBHSAB010000023">
    <property type="protein sequence ID" value="MFC3909264.1"/>
    <property type="molecule type" value="Genomic_DNA"/>
</dbReference>
<keyword evidence="4 7" id="KW-0808">Transferase</keyword>
<comment type="pathway">
    <text evidence="1 8">Carbohydrate metabolism; tricarboxylic acid cycle; isocitrate from oxaloacetate: step 1/2.</text>
</comment>
<dbReference type="InterPro" id="IPR024176">
    <property type="entry name" value="Citrate_synthase_bac-typ"/>
</dbReference>
<dbReference type="Gene3D" id="1.10.580.10">
    <property type="entry name" value="Citrate Synthase, domain 1"/>
    <property type="match status" value="1"/>
</dbReference>
<dbReference type="Gene3D" id="2.20.28.60">
    <property type="match status" value="1"/>
</dbReference>
<comment type="similarity">
    <text evidence="2 7 9">Belongs to the citrate synthase family.</text>
</comment>
<dbReference type="CDD" id="cd06114">
    <property type="entry name" value="EcCS_like"/>
    <property type="match status" value="1"/>
</dbReference>
<dbReference type="NCBIfam" id="TIGR01798">
    <property type="entry name" value="cit_synth_I"/>
    <property type="match status" value="1"/>
</dbReference>
<evidence type="ECO:0000256" key="10">
    <source>
        <dbReference type="SAM" id="Phobius"/>
    </source>
</evidence>
<evidence type="ECO:0000256" key="5">
    <source>
        <dbReference type="ARBA" id="ARBA00049288"/>
    </source>
</evidence>
<dbReference type="InterPro" id="IPR002020">
    <property type="entry name" value="Citrate_synthase"/>
</dbReference>
<evidence type="ECO:0000256" key="1">
    <source>
        <dbReference type="ARBA" id="ARBA00004751"/>
    </source>
</evidence>
<sequence>MASKIAKLSIENGEKSIDLPIYSPTLGNDVVDINQLSALDLFTYDPGFISTASCESKITYIDGDKGVLLYRGYPIEQLAEKKDFLDVSYLLLNGELPNGDEKKNFVSLINNHTMVHQQMYQFLNGFRRDAHPMAIMVGIVGALSAFYHDTMDLTNQHDRYISAIRLIAKMPTLAAMSYKYSIGQPYMYPQNRMSYAENFLHMMFGVPSEEITPNPTIVDAMDKIFTLHADHEQNASTSTVRLAGSTGANPFACISAGIGALWGPAHGGANEACLNMLKEIGDIKNINHFIKRAKDKDDPFRLMGFGHRVYKSYDPRAKVMRETCHDVLTAVGAHDEPLFKLAMELERIALEDDYFIEKKLYPNVDFYSGLTLSAIGIPTNMFTVIFALARTVGWMSHWMEMVANKSKIGRPRQLYTGEKLRDVP</sequence>
<evidence type="ECO:0000256" key="4">
    <source>
        <dbReference type="ARBA" id="ARBA00022679"/>
    </source>
</evidence>
<dbReference type="Pfam" id="PF00285">
    <property type="entry name" value="Citrate_synt"/>
    <property type="match status" value="1"/>
</dbReference>
<keyword evidence="10" id="KW-0472">Membrane</keyword>
<keyword evidence="12" id="KW-1185">Reference proteome</keyword>
<accession>A0ABV8CH13</accession>
<proteinExistence type="inferred from homology"/>
<evidence type="ECO:0000256" key="2">
    <source>
        <dbReference type="ARBA" id="ARBA00010566"/>
    </source>
</evidence>
<dbReference type="RefSeq" id="WP_382343313.1">
    <property type="nucleotide sequence ID" value="NZ_JBHSAB010000023.1"/>
</dbReference>
<evidence type="ECO:0000256" key="6">
    <source>
        <dbReference type="NCBIfam" id="TIGR01798"/>
    </source>
</evidence>
<comment type="catalytic activity">
    <reaction evidence="5 8">
        <text>oxaloacetate + acetyl-CoA + H2O = citrate + CoA + H(+)</text>
        <dbReference type="Rhea" id="RHEA:16845"/>
        <dbReference type="ChEBI" id="CHEBI:15377"/>
        <dbReference type="ChEBI" id="CHEBI:15378"/>
        <dbReference type="ChEBI" id="CHEBI:16452"/>
        <dbReference type="ChEBI" id="CHEBI:16947"/>
        <dbReference type="ChEBI" id="CHEBI:57287"/>
        <dbReference type="ChEBI" id="CHEBI:57288"/>
        <dbReference type="EC" id="2.3.3.16"/>
    </reaction>
</comment>
<keyword evidence="3 8" id="KW-0816">Tricarboxylic acid cycle</keyword>
<dbReference type="PRINTS" id="PR00143">
    <property type="entry name" value="CITRTSNTHASE"/>
</dbReference>
<dbReference type="Gene3D" id="1.10.230.10">
    <property type="entry name" value="Cytochrome P450-Terp, domain 2"/>
    <property type="match status" value="1"/>
</dbReference>
<name>A0ABV8CH13_9GAMM</name>
<dbReference type="PIRSF" id="PIRSF001369">
    <property type="entry name" value="Citrate_synth"/>
    <property type="match status" value="1"/>
</dbReference>